<organism evidence="1 2">
    <name type="scientific">Gigaspora margarita</name>
    <dbReference type="NCBI Taxonomy" id="4874"/>
    <lineage>
        <taxon>Eukaryota</taxon>
        <taxon>Fungi</taxon>
        <taxon>Fungi incertae sedis</taxon>
        <taxon>Mucoromycota</taxon>
        <taxon>Glomeromycotina</taxon>
        <taxon>Glomeromycetes</taxon>
        <taxon>Diversisporales</taxon>
        <taxon>Gigasporaceae</taxon>
        <taxon>Gigaspora</taxon>
    </lineage>
</organism>
<dbReference type="EMBL" id="CAJVQB010008324">
    <property type="protein sequence ID" value="CAG8717275.1"/>
    <property type="molecule type" value="Genomic_DNA"/>
</dbReference>
<evidence type="ECO:0000313" key="2">
    <source>
        <dbReference type="Proteomes" id="UP000789901"/>
    </source>
</evidence>
<proteinExistence type="predicted"/>
<gene>
    <name evidence="1" type="ORF">GMARGA_LOCUS13231</name>
</gene>
<name>A0ABN7V1S7_GIGMA</name>
<reference evidence="1 2" key="1">
    <citation type="submission" date="2021-06" db="EMBL/GenBank/DDBJ databases">
        <authorList>
            <person name="Kallberg Y."/>
            <person name="Tangrot J."/>
            <person name="Rosling A."/>
        </authorList>
    </citation>
    <scope>NUCLEOTIDE SEQUENCE [LARGE SCALE GENOMIC DNA]</scope>
    <source>
        <strain evidence="1 2">120-4 pot B 10/14</strain>
    </source>
</reference>
<sequence>NLSFNDRVNIAVSIVIKQYPYAELYEADGMALGGPTKDPMKIDHIEVVFQNENDTTVIINETSPGNFDPPTLIDEPLLEDLIIHWPIDMDLYHANRLKEAAGFTKPYETVTLRNPLGPKPGNPLFIFGDGSSKYIFVDIVTGNVTIGN</sequence>
<comment type="caution">
    <text evidence="1">The sequence shown here is derived from an EMBL/GenBank/DDBJ whole genome shotgun (WGS) entry which is preliminary data.</text>
</comment>
<evidence type="ECO:0000313" key="1">
    <source>
        <dbReference type="EMBL" id="CAG8717275.1"/>
    </source>
</evidence>
<dbReference type="Proteomes" id="UP000789901">
    <property type="component" value="Unassembled WGS sequence"/>
</dbReference>
<protein>
    <submittedName>
        <fullName evidence="1">26355_t:CDS:1</fullName>
    </submittedName>
</protein>
<accession>A0ABN7V1S7</accession>
<keyword evidence="2" id="KW-1185">Reference proteome</keyword>
<feature type="non-terminal residue" evidence="1">
    <location>
        <position position="1"/>
    </location>
</feature>